<dbReference type="EMBL" id="JAMQOP010000007">
    <property type="protein sequence ID" value="MDS0301483.1"/>
    <property type="molecule type" value="Genomic_DNA"/>
</dbReference>
<sequence length="128" mass="14973">MSCVHVYEELRRQGLDATLDEDQEVSIRPTGQKTTMGEITLGNSSIRFLKDRRNEIVHHYPLFVDVETLEKLPEDIQSTQFLTQEDATKLAYLSHRLHIHSIGIFFKFSVEYMQDIIAEMVSAWYYDC</sequence>
<keyword evidence="2" id="KW-1185">Reference proteome</keyword>
<reference evidence="1 2" key="1">
    <citation type="submission" date="2022-06" db="EMBL/GenBank/DDBJ databases">
        <title>Halogeometricum sp. a new haloarchaeum isolate from saline soil.</title>
        <authorList>
            <person name="Strakova D."/>
            <person name="Galisteo C."/>
            <person name="Sanchez-Porro C."/>
            <person name="Ventosa A."/>
        </authorList>
    </citation>
    <scope>NUCLEOTIDE SEQUENCE [LARGE SCALE GENOMIC DNA]</scope>
    <source>
        <strain evidence="1 2">S1BR25-6</strain>
    </source>
</reference>
<gene>
    <name evidence="1" type="ORF">NDI76_22415</name>
</gene>
<evidence type="ECO:0000313" key="1">
    <source>
        <dbReference type="EMBL" id="MDS0301483.1"/>
    </source>
</evidence>
<accession>A0ABU2GMG5</accession>
<evidence type="ECO:0000313" key="2">
    <source>
        <dbReference type="Proteomes" id="UP001257060"/>
    </source>
</evidence>
<organism evidence="1 2">
    <name type="scientific">Halogeometricum salsisoli</name>
    <dbReference type="NCBI Taxonomy" id="2950536"/>
    <lineage>
        <taxon>Archaea</taxon>
        <taxon>Methanobacteriati</taxon>
        <taxon>Methanobacteriota</taxon>
        <taxon>Stenosarchaea group</taxon>
        <taxon>Halobacteria</taxon>
        <taxon>Halobacteriales</taxon>
        <taxon>Haloferacaceae</taxon>
        <taxon>Halogeometricum</taxon>
    </lineage>
</organism>
<protein>
    <submittedName>
        <fullName evidence="1">Uncharacterized protein</fullName>
    </submittedName>
</protein>
<dbReference type="Proteomes" id="UP001257060">
    <property type="component" value="Unassembled WGS sequence"/>
</dbReference>
<comment type="caution">
    <text evidence="1">The sequence shown here is derived from an EMBL/GenBank/DDBJ whole genome shotgun (WGS) entry which is preliminary data.</text>
</comment>
<proteinExistence type="predicted"/>
<dbReference type="RefSeq" id="WP_310926392.1">
    <property type="nucleotide sequence ID" value="NZ_JAMQOP010000007.1"/>
</dbReference>
<name>A0ABU2GMG5_9EURY</name>